<reference evidence="1 2" key="1">
    <citation type="submission" date="2017-11" db="EMBL/GenBank/DDBJ databases">
        <title>Draft genome sequence of magnetotactic bacterium Magnetospirillum kuznetsovii LBB-42.</title>
        <authorList>
            <person name="Grouzdev D.S."/>
            <person name="Rysina M.S."/>
            <person name="Baslerov R.V."/>
            <person name="Koziaeva V."/>
        </authorList>
    </citation>
    <scope>NUCLEOTIDE SEQUENCE [LARGE SCALE GENOMIC DNA]</scope>
    <source>
        <strain evidence="1 2">LBB-42</strain>
    </source>
</reference>
<organism evidence="1 2">
    <name type="scientific">Paramagnetospirillum kuznetsovii</name>
    <dbReference type="NCBI Taxonomy" id="2053833"/>
    <lineage>
        <taxon>Bacteria</taxon>
        <taxon>Pseudomonadati</taxon>
        <taxon>Pseudomonadota</taxon>
        <taxon>Alphaproteobacteria</taxon>
        <taxon>Rhodospirillales</taxon>
        <taxon>Magnetospirillaceae</taxon>
        <taxon>Paramagnetospirillum</taxon>
    </lineage>
</organism>
<dbReference type="OrthoDB" id="1115380at2"/>
<sequence>MKPVSDIVALPSITGLLTGHDGMVVVAGSHGGVLAARIAAANTIRAVILNDAGIGLDRAGIAGLTVLESVGMAAAAVDYRSARIGDGAHMLARGVISHVNALAQALGVETGMPTAEAAWRLRAAALPAQRHARPESRPLLLSRLPRRPDVWGMDSASDISSALDGAIVVTGSHGGLPGGDPKAALRCAARAVLFNDAGIGMDEAGVGRLAVLATQGIAAAVVDAMTARIGDARSTWETGIVSRVNATAKESGAAPGMSARDFSALFR</sequence>
<dbReference type="EMBL" id="PGTO01000011">
    <property type="protein sequence ID" value="RAU21316.1"/>
    <property type="molecule type" value="Genomic_DNA"/>
</dbReference>
<evidence type="ECO:0000313" key="2">
    <source>
        <dbReference type="Proteomes" id="UP000251075"/>
    </source>
</evidence>
<dbReference type="AlphaFoldDB" id="A0A364NW85"/>
<accession>A0A364NW85</accession>
<name>A0A364NW85_9PROT</name>
<protein>
    <submittedName>
        <fullName evidence="1">Uncharacterized protein</fullName>
    </submittedName>
</protein>
<comment type="caution">
    <text evidence="1">The sequence shown here is derived from an EMBL/GenBank/DDBJ whole genome shotgun (WGS) entry which is preliminary data.</text>
</comment>
<evidence type="ECO:0000313" key="1">
    <source>
        <dbReference type="EMBL" id="RAU21316.1"/>
    </source>
</evidence>
<keyword evidence="2" id="KW-1185">Reference proteome</keyword>
<dbReference type="RefSeq" id="WP_112145821.1">
    <property type="nucleotide sequence ID" value="NZ_PGTO01000011.1"/>
</dbReference>
<dbReference type="Proteomes" id="UP000251075">
    <property type="component" value="Unassembled WGS sequence"/>
</dbReference>
<gene>
    <name evidence="1" type="ORF">CU669_14190</name>
</gene>
<proteinExistence type="predicted"/>